<dbReference type="InterPro" id="IPR010982">
    <property type="entry name" value="Lambda_DNA-bd_dom_sf"/>
</dbReference>
<name>A0A1H0E6I0_9ACTO</name>
<dbReference type="Gene3D" id="1.10.260.40">
    <property type="entry name" value="lambda repressor-like DNA-binding domains"/>
    <property type="match status" value="1"/>
</dbReference>
<dbReference type="Pfam" id="PF00356">
    <property type="entry name" value="LacI"/>
    <property type="match status" value="1"/>
</dbReference>
<dbReference type="SUPFAM" id="SSF47413">
    <property type="entry name" value="lambda repressor-like DNA-binding domains"/>
    <property type="match status" value="1"/>
</dbReference>
<evidence type="ECO:0000313" key="5">
    <source>
        <dbReference type="EMBL" id="SDN78017.1"/>
    </source>
</evidence>
<dbReference type="PROSITE" id="PS50932">
    <property type="entry name" value="HTH_LACI_2"/>
    <property type="match status" value="1"/>
</dbReference>
<keyword evidence="3" id="KW-0804">Transcription</keyword>
<evidence type="ECO:0000256" key="3">
    <source>
        <dbReference type="ARBA" id="ARBA00023163"/>
    </source>
</evidence>
<dbReference type="Proteomes" id="UP000198541">
    <property type="component" value="Unassembled WGS sequence"/>
</dbReference>
<dbReference type="CDD" id="cd01392">
    <property type="entry name" value="HTH_LacI"/>
    <property type="match status" value="1"/>
</dbReference>
<organism evidence="5 6">
    <name type="scientific">Actinomyces ruminicola</name>
    <dbReference type="NCBI Taxonomy" id="332524"/>
    <lineage>
        <taxon>Bacteria</taxon>
        <taxon>Bacillati</taxon>
        <taxon>Actinomycetota</taxon>
        <taxon>Actinomycetes</taxon>
        <taxon>Actinomycetales</taxon>
        <taxon>Actinomycetaceae</taxon>
        <taxon>Actinomyces</taxon>
    </lineage>
</organism>
<dbReference type="PANTHER" id="PTHR30146">
    <property type="entry name" value="LACI-RELATED TRANSCRIPTIONAL REPRESSOR"/>
    <property type="match status" value="1"/>
</dbReference>
<dbReference type="CDD" id="cd06293">
    <property type="entry name" value="PBP1_LacI-like"/>
    <property type="match status" value="1"/>
</dbReference>
<dbReference type="SUPFAM" id="SSF53822">
    <property type="entry name" value="Periplasmic binding protein-like I"/>
    <property type="match status" value="1"/>
</dbReference>
<keyword evidence="2" id="KW-0238">DNA-binding</keyword>
<proteinExistence type="predicted"/>
<dbReference type="RefSeq" id="WP_092537331.1">
    <property type="nucleotide sequence ID" value="NZ_FNIM01000014.1"/>
</dbReference>
<dbReference type="PROSITE" id="PS00356">
    <property type="entry name" value="HTH_LACI_1"/>
    <property type="match status" value="1"/>
</dbReference>
<dbReference type="GO" id="GO:0000976">
    <property type="term" value="F:transcription cis-regulatory region binding"/>
    <property type="evidence" value="ECO:0007669"/>
    <property type="project" value="TreeGrafter"/>
</dbReference>
<evidence type="ECO:0000256" key="1">
    <source>
        <dbReference type="ARBA" id="ARBA00023015"/>
    </source>
</evidence>
<dbReference type="PANTHER" id="PTHR30146:SF109">
    <property type="entry name" value="HTH-TYPE TRANSCRIPTIONAL REGULATOR GALS"/>
    <property type="match status" value="1"/>
</dbReference>
<sequence>MARPSVRDVAERAGVSVGTVSHVLNHPDRVAQPTLDRVRAAIDELGFVRSEAARRLRHGGSSLVGVLVHDISNPFFTEAARGIEDRLREGGRVPMLGSTDSDPERERELMSLLAGMDVHGVIVTPSVSTLDNLAVLAGRGIRVVLMDHPPISAELSTVSGDDVAGARAAVSHLIGLGHRRIGFVNGPLTVRQAADRRDGVVAALAEAGMDPAHSLLETEAVSGGQGFTADAGAVGAAALLGDETPPTALFCANDQLAIGAMREIRRRGLSIPDDVAIVGYDDISVASELITPLTSVRQPMREMGAAAADLLLSDGGGVRHIVFPPELIVRESTVGK</sequence>
<gene>
    <name evidence="5" type="ORF">SAMN05216355_11427</name>
</gene>
<evidence type="ECO:0000256" key="2">
    <source>
        <dbReference type="ARBA" id="ARBA00023125"/>
    </source>
</evidence>
<keyword evidence="1" id="KW-0805">Transcription regulation</keyword>
<dbReference type="InterPro" id="IPR028082">
    <property type="entry name" value="Peripla_BP_I"/>
</dbReference>
<accession>A0A1H0E6I0</accession>
<evidence type="ECO:0000259" key="4">
    <source>
        <dbReference type="PROSITE" id="PS50932"/>
    </source>
</evidence>
<dbReference type="GO" id="GO:0003700">
    <property type="term" value="F:DNA-binding transcription factor activity"/>
    <property type="evidence" value="ECO:0007669"/>
    <property type="project" value="TreeGrafter"/>
</dbReference>
<dbReference type="Pfam" id="PF13377">
    <property type="entry name" value="Peripla_BP_3"/>
    <property type="match status" value="1"/>
</dbReference>
<dbReference type="AlphaFoldDB" id="A0A1H0E6I0"/>
<dbReference type="Gene3D" id="3.40.50.2300">
    <property type="match status" value="2"/>
</dbReference>
<reference evidence="6" key="1">
    <citation type="submission" date="2016-10" db="EMBL/GenBank/DDBJ databases">
        <authorList>
            <person name="Varghese N."/>
            <person name="Submissions S."/>
        </authorList>
    </citation>
    <scope>NUCLEOTIDE SEQUENCE [LARGE SCALE GENOMIC DNA]</scope>
    <source>
        <strain evidence="6">DSM 27982</strain>
    </source>
</reference>
<dbReference type="InterPro" id="IPR046335">
    <property type="entry name" value="LacI/GalR-like_sensor"/>
</dbReference>
<evidence type="ECO:0000313" key="6">
    <source>
        <dbReference type="Proteomes" id="UP000198541"/>
    </source>
</evidence>
<keyword evidence="6" id="KW-1185">Reference proteome</keyword>
<dbReference type="SMART" id="SM00354">
    <property type="entry name" value="HTH_LACI"/>
    <property type="match status" value="1"/>
</dbReference>
<protein>
    <submittedName>
        <fullName evidence="5">Transcriptional regulator, LacI family</fullName>
    </submittedName>
</protein>
<dbReference type="InterPro" id="IPR000843">
    <property type="entry name" value="HTH_LacI"/>
</dbReference>
<feature type="domain" description="HTH lacI-type" evidence="4">
    <location>
        <begin position="4"/>
        <end position="58"/>
    </location>
</feature>
<dbReference type="EMBL" id="FNIM01000014">
    <property type="protein sequence ID" value="SDN78017.1"/>
    <property type="molecule type" value="Genomic_DNA"/>
</dbReference>
<dbReference type="STRING" id="332524.SAMN04487766_10560"/>